<keyword evidence="1" id="KW-0812">Transmembrane</keyword>
<feature type="transmembrane region" description="Helical" evidence="1">
    <location>
        <begin position="7"/>
        <end position="24"/>
    </location>
</feature>
<dbReference type="EMBL" id="JBHTNH010000021">
    <property type="protein sequence ID" value="MFD1361977.1"/>
    <property type="molecule type" value="Genomic_DNA"/>
</dbReference>
<reference evidence="3" key="1">
    <citation type="journal article" date="2019" name="Int. J. Syst. Evol. Microbiol.">
        <title>The Global Catalogue of Microorganisms (GCM) 10K type strain sequencing project: providing services to taxonomists for standard genome sequencing and annotation.</title>
        <authorList>
            <consortium name="The Broad Institute Genomics Platform"/>
            <consortium name="The Broad Institute Genome Sequencing Center for Infectious Disease"/>
            <person name="Wu L."/>
            <person name="Ma J."/>
        </authorList>
    </citation>
    <scope>NUCLEOTIDE SEQUENCE [LARGE SCALE GENOMIC DNA]</scope>
    <source>
        <strain evidence="3">CCUG 54822</strain>
    </source>
</reference>
<keyword evidence="1" id="KW-0472">Membrane</keyword>
<name>A0ABW3ZV82_9BACI</name>
<dbReference type="Proteomes" id="UP001597178">
    <property type="component" value="Unassembled WGS sequence"/>
</dbReference>
<gene>
    <name evidence="2" type="ORF">ACFQ4A_09950</name>
</gene>
<proteinExistence type="predicted"/>
<evidence type="ECO:0008006" key="4">
    <source>
        <dbReference type="Google" id="ProtNLM"/>
    </source>
</evidence>
<evidence type="ECO:0000313" key="2">
    <source>
        <dbReference type="EMBL" id="MFD1361977.1"/>
    </source>
</evidence>
<protein>
    <recommendedName>
        <fullName evidence="4">DUF2892 domain-containing protein</fullName>
    </recommendedName>
</protein>
<evidence type="ECO:0000313" key="3">
    <source>
        <dbReference type="Proteomes" id="UP001597178"/>
    </source>
</evidence>
<dbReference type="RefSeq" id="WP_382400066.1">
    <property type="nucleotide sequence ID" value="NZ_JBHTNH010000021.1"/>
</dbReference>
<comment type="caution">
    <text evidence="2">The sequence shown here is derived from an EMBL/GenBank/DDBJ whole genome shotgun (WGS) entry which is preliminary data.</text>
</comment>
<accession>A0ABW3ZV82</accession>
<keyword evidence="3" id="KW-1185">Reference proteome</keyword>
<feature type="transmembrane region" description="Helical" evidence="1">
    <location>
        <begin position="30"/>
        <end position="50"/>
    </location>
</feature>
<organism evidence="2 3">
    <name type="scientific">Lentibacillus salinarum</name>
    <dbReference type="NCBI Taxonomy" id="446820"/>
    <lineage>
        <taxon>Bacteria</taxon>
        <taxon>Bacillati</taxon>
        <taxon>Bacillota</taxon>
        <taxon>Bacilli</taxon>
        <taxon>Bacillales</taxon>
        <taxon>Bacillaceae</taxon>
        <taxon>Lentibacillus</taxon>
    </lineage>
</organism>
<keyword evidence="1" id="KW-1133">Transmembrane helix</keyword>
<evidence type="ECO:0000256" key="1">
    <source>
        <dbReference type="SAM" id="Phobius"/>
    </source>
</evidence>
<sequence>MKRYLSGIFIMISGIVLVIGLGIDRYWSGIAAWGIAFICLIFAVYFTKYIPDDNKNKKKINKNGMHGEK</sequence>